<reference evidence="10 11" key="1">
    <citation type="submission" date="2019-03" db="EMBL/GenBank/DDBJ databases">
        <title>Sapientia aquatica gen. nov., sp. nov., isolated from a crater lake.</title>
        <authorList>
            <person name="Felfoldi T."/>
            <person name="Szabo A."/>
            <person name="Toth E."/>
            <person name="Schumann P."/>
            <person name="Keki Z."/>
            <person name="Marialigeti K."/>
            <person name="Mathe I."/>
        </authorList>
    </citation>
    <scope>NUCLEOTIDE SEQUENCE [LARGE SCALE GENOMIC DNA]</scope>
    <source>
        <strain evidence="10 11">SA-152</strain>
    </source>
</reference>
<dbReference type="GO" id="GO:0008408">
    <property type="term" value="F:3'-5' exonuclease activity"/>
    <property type="evidence" value="ECO:0007669"/>
    <property type="project" value="InterPro"/>
</dbReference>
<dbReference type="GO" id="GO:0009360">
    <property type="term" value="C:DNA polymerase III complex"/>
    <property type="evidence" value="ECO:0007669"/>
    <property type="project" value="InterPro"/>
</dbReference>
<feature type="compositionally biased region" description="Basic and acidic residues" evidence="8">
    <location>
        <begin position="96"/>
        <end position="107"/>
    </location>
</feature>
<comment type="caution">
    <text evidence="10">The sequence shown here is derived from an EMBL/GenBank/DDBJ whole genome shotgun (WGS) entry which is preliminary data.</text>
</comment>
<keyword evidence="11" id="KW-1185">Reference proteome</keyword>
<accession>A0A4R5W683</accession>
<evidence type="ECO:0000256" key="5">
    <source>
        <dbReference type="ARBA" id="ARBA00022705"/>
    </source>
</evidence>
<dbReference type="Pfam" id="PF09115">
    <property type="entry name" value="DNApol3-delta_C"/>
    <property type="match status" value="1"/>
</dbReference>
<dbReference type="InterPro" id="IPR050238">
    <property type="entry name" value="DNA_Rep/Repair_Clamp_Loader"/>
</dbReference>
<feature type="region of interest" description="Disordered" evidence="8">
    <location>
        <begin position="88"/>
        <end position="108"/>
    </location>
</feature>
<evidence type="ECO:0000256" key="1">
    <source>
        <dbReference type="ARBA" id="ARBA00012417"/>
    </source>
</evidence>
<dbReference type="Gene3D" id="3.40.50.300">
    <property type="entry name" value="P-loop containing nucleotide triphosphate hydrolases"/>
    <property type="match status" value="1"/>
</dbReference>
<protein>
    <recommendedName>
        <fullName evidence="2">DNA polymerase III subunit delta'</fullName>
        <ecNumber evidence="1">2.7.7.7</ecNumber>
    </recommendedName>
</protein>
<evidence type="ECO:0000256" key="4">
    <source>
        <dbReference type="ARBA" id="ARBA00022695"/>
    </source>
</evidence>
<sequence>MTSSLYPWQQTAWAQLQQLKGRWPHAILLHGPEGIGKTEFAESLAKSLLCEAPQADGQACASCVSCGWFAQYSHPDYRRLRPEILETDAPDAEGEDGGKASKSEAKASKAPSKEIVINQVRSIAEFMTLSTHRQGARVILLYPAETMNVAAANALLKSLEEPGPNTVFILVSNSIEALLPTLISRCHKFALTMPSPEQAKAWLAQQEISKPEQFLAEQGGAPLAALAASQSEFLEQQQEFLMHLQRPDLSNALKIADKLNKTSIPLIISWMQRWLYDIFSYKLAGEIRYYPRYQKEISLIAANLTVPSLLSLLDANTQRRMSAEHPLAPKLVIEDMLLEYGQQLQKSRS</sequence>
<dbReference type="PANTHER" id="PTHR11669">
    <property type="entry name" value="REPLICATION FACTOR C / DNA POLYMERASE III GAMMA-TAU SUBUNIT"/>
    <property type="match status" value="1"/>
</dbReference>
<evidence type="ECO:0000259" key="9">
    <source>
        <dbReference type="Pfam" id="PF09115"/>
    </source>
</evidence>
<evidence type="ECO:0000256" key="8">
    <source>
        <dbReference type="SAM" id="MobiDB-lite"/>
    </source>
</evidence>
<dbReference type="GO" id="GO:0003677">
    <property type="term" value="F:DNA binding"/>
    <property type="evidence" value="ECO:0007669"/>
    <property type="project" value="InterPro"/>
</dbReference>
<evidence type="ECO:0000313" key="10">
    <source>
        <dbReference type="EMBL" id="TDK68652.1"/>
    </source>
</evidence>
<evidence type="ECO:0000256" key="2">
    <source>
        <dbReference type="ARBA" id="ARBA00014363"/>
    </source>
</evidence>
<dbReference type="AlphaFoldDB" id="A0A4R5W683"/>
<evidence type="ECO:0000256" key="3">
    <source>
        <dbReference type="ARBA" id="ARBA00022679"/>
    </source>
</evidence>
<keyword evidence="4 10" id="KW-0548">Nucleotidyltransferase</keyword>
<dbReference type="EMBL" id="SMYL01000001">
    <property type="protein sequence ID" value="TDK68652.1"/>
    <property type="molecule type" value="Genomic_DNA"/>
</dbReference>
<dbReference type="InterPro" id="IPR027417">
    <property type="entry name" value="P-loop_NTPase"/>
</dbReference>
<dbReference type="Pfam" id="PF13177">
    <property type="entry name" value="DNA_pol3_delta2"/>
    <property type="match status" value="1"/>
</dbReference>
<organism evidence="10 11">
    <name type="scientific">Sapientia aquatica</name>
    <dbReference type="NCBI Taxonomy" id="1549640"/>
    <lineage>
        <taxon>Bacteria</taxon>
        <taxon>Pseudomonadati</taxon>
        <taxon>Pseudomonadota</taxon>
        <taxon>Betaproteobacteria</taxon>
        <taxon>Burkholderiales</taxon>
        <taxon>Oxalobacteraceae</taxon>
        <taxon>Sapientia</taxon>
    </lineage>
</organism>
<keyword evidence="6" id="KW-0239">DNA-directed DNA polymerase</keyword>
<evidence type="ECO:0000256" key="6">
    <source>
        <dbReference type="ARBA" id="ARBA00022932"/>
    </source>
</evidence>
<dbReference type="OrthoDB" id="9811073at2"/>
<dbReference type="NCBIfam" id="TIGR00678">
    <property type="entry name" value="holB"/>
    <property type="match status" value="1"/>
</dbReference>
<name>A0A4R5W683_9BURK</name>
<feature type="domain" description="DNA polymerase III delta subunit C-terminal" evidence="9">
    <location>
        <begin position="232"/>
        <end position="339"/>
    </location>
</feature>
<dbReference type="PANTHER" id="PTHR11669:SF8">
    <property type="entry name" value="DNA POLYMERASE III SUBUNIT DELTA"/>
    <property type="match status" value="1"/>
</dbReference>
<dbReference type="InterPro" id="IPR015199">
    <property type="entry name" value="DNA_pol_III_delta_C"/>
</dbReference>
<dbReference type="Proteomes" id="UP000294829">
    <property type="component" value="Unassembled WGS sequence"/>
</dbReference>
<dbReference type="GO" id="GO:0006261">
    <property type="term" value="P:DNA-templated DNA replication"/>
    <property type="evidence" value="ECO:0007669"/>
    <property type="project" value="TreeGrafter"/>
</dbReference>
<dbReference type="InterPro" id="IPR004622">
    <property type="entry name" value="DNA_pol_HolB"/>
</dbReference>
<keyword evidence="3 10" id="KW-0808">Transferase</keyword>
<dbReference type="SUPFAM" id="SSF52540">
    <property type="entry name" value="P-loop containing nucleoside triphosphate hydrolases"/>
    <property type="match status" value="1"/>
</dbReference>
<evidence type="ECO:0000313" key="11">
    <source>
        <dbReference type="Proteomes" id="UP000294829"/>
    </source>
</evidence>
<dbReference type="GO" id="GO:0003887">
    <property type="term" value="F:DNA-directed DNA polymerase activity"/>
    <property type="evidence" value="ECO:0007669"/>
    <property type="project" value="UniProtKB-KW"/>
</dbReference>
<dbReference type="EC" id="2.7.7.7" evidence="1"/>
<keyword evidence="5" id="KW-0235">DNA replication</keyword>
<proteinExistence type="predicted"/>
<evidence type="ECO:0000256" key="7">
    <source>
        <dbReference type="ARBA" id="ARBA00049244"/>
    </source>
</evidence>
<gene>
    <name evidence="10" type="primary">holB</name>
    <name evidence="10" type="ORF">E2I14_03690</name>
</gene>
<comment type="catalytic activity">
    <reaction evidence="7">
        <text>DNA(n) + a 2'-deoxyribonucleoside 5'-triphosphate = DNA(n+1) + diphosphate</text>
        <dbReference type="Rhea" id="RHEA:22508"/>
        <dbReference type="Rhea" id="RHEA-COMP:17339"/>
        <dbReference type="Rhea" id="RHEA-COMP:17340"/>
        <dbReference type="ChEBI" id="CHEBI:33019"/>
        <dbReference type="ChEBI" id="CHEBI:61560"/>
        <dbReference type="ChEBI" id="CHEBI:173112"/>
        <dbReference type="EC" id="2.7.7.7"/>
    </reaction>
</comment>
<dbReference type="RefSeq" id="WP_133325501.1">
    <property type="nucleotide sequence ID" value="NZ_SMYL01000001.1"/>
</dbReference>